<protein>
    <submittedName>
        <fullName evidence="2">Uncharacterized protein</fullName>
    </submittedName>
</protein>
<proteinExistence type="predicted"/>
<organism evidence="2">
    <name type="scientific">mine drainage metagenome</name>
    <dbReference type="NCBI Taxonomy" id="410659"/>
    <lineage>
        <taxon>unclassified sequences</taxon>
        <taxon>metagenomes</taxon>
        <taxon>ecological metagenomes</taxon>
    </lineage>
</organism>
<reference evidence="2" key="1">
    <citation type="submission" date="2009-10" db="EMBL/GenBank/DDBJ databases">
        <title>Diversity of trophic interactions inside an arsenic-rich microbial ecosystem.</title>
        <authorList>
            <person name="Bertin P.N."/>
            <person name="Heinrich-Salmeron A."/>
            <person name="Pelletier E."/>
            <person name="Goulhen-Chollet F."/>
            <person name="Arsene-Ploetze F."/>
            <person name="Gallien S."/>
            <person name="Calteau A."/>
            <person name="Vallenet D."/>
            <person name="Casiot C."/>
            <person name="Chane-Woon-Ming B."/>
            <person name="Giloteaux L."/>
            <person name="Barakat M."/>
            <person name="Bonnefoy V."/>
            <person name="Bruneel O."/>
            <person name="Chandler M."/>
            <person name="Cleiss J."/>
            <person name="Duran R."/>
            <person name="Elbaz-Poulichet F."/>
            <person name="Fonknechten N."/>
            <person name="Lauga B."/>
            <person name="Mornico D."/>
            <person name="Ortet P."/>
            <person name="Schaeffer C."/>
            <person name="Siguier P."/>
            <person name="Alexander Thil Smith A."/>
            <person name="Van Dorsselaer A."/>
            <person name="Weissenbach J."/>
            <person name="Medigue C."/>
            <person name="Le Paslier D."/>
        </authorList>
    </citation>
    <scope>NUCLEOTIDE SEQUENCE</scope>
</reference>
<comment type="caution">
    <text evidence="2">The sequence shown here is derived from an EMBL/GenBank/DDBJ whole genome shotgun (WGS) entry which is preliminary data.</text>
</comment>
<accession>E6PJA7</accession>
<feature type="region of interest" description="Disordered" evidence="1">
    <location>
        <begin position="102"/>
        <end position="126"/>
    </location>
</feature>
<sequence>MSLRSPRVREGEVLGHTRAERPTAMNLNAFPPGLAELATIFTLSTAQCEDLARRFPGEDFSGLAAALSQPGIAEHLGELCRVLLASGPNAALAQIDRILRQQVREQQPIRQPEERPRGDERGGRGR</sequence>
<dbReference type="AlphaFoldDB" id="E6PJA7"/>
<name>E6PJA7_9ZZZZ</name>
<gene>
    <name evidence="2" type="ORF">CARN1_2414</name>
</gene>
<evidence type="ECO:0000256" key="1">
    <source>
        <dbReference type="SAM" id="MobiDB-lite"/>
    </source>
</evidence>
<evidence type="ECO:0000313" key="2">
    <source>
        <dbReference type="EMBL" id="CBH76549.1"/>
    </source>
</evidence>
<feature type="compositionally biased region" description="Basic and acidic residues" evidence="1">
    <location>
        <begin position="111"/>
        <end position="126"/>
    </location>
</feature>
<dbReference type="EMBL" id="CABL01000020">
    <property type="protein sequence ID" value="CBH76549.1"/>
    <property type="molecule type" value="Genomic_DNA"/>
</dbReference>